<organism evidence="2 3">
    <name type="scientific">Pseudomonas migulae</name>
    <dbReference type="NCBI Taxonomy" id="78543"/>
    <lineage>
        <taxon>Bacteria</taxon>
        <taxon>Pseudomonadati</taxon>
        <taxon>Pseudomonadota</taxon>
        <taxon>Gammaproteobacteria</taxon>
        <taxon>Pseudomonadales</taxon>
        <taxon>Pseudomonadaceae</taxon>
        <taxon>Pseudomonas</taxon>
    </lineage>
</organism>
<evidence type="ECO:0000313" key="3">
    <source>
        <dbReference type="Proteomes" id="UP001243713"/>
    </source>
</evidence>
<feature type="region of interest" description="Disordered" evidence="1">
    <location>
        <begin position="482"/>
        <end position="503"/>
    </location>
</feature>
<keyword evidence="3" id="KW-1185">Reference proteome</keyword>
<evidence type="ECO:0000256" key="1">
    <source>
        <dbReference type="SAM" id="MobiDB-lite"/>
    </source>
</evidence>
<reference evidence="2 3" key="1">
    <citation type="submission" date="2022-03" db="EMBL/GenBank/DDBJ databases">
        <title>Plant growth promoting endophytes with ACC deaminase activity.</title>
        <authorList>
            <person name="Charles T."/>
            <person name="Van Dyk A."/>
            <person name="Cheng J."/>
            <person name="Heil J."/>
        </authorList>
    </citation>
    <scope>NUCLEOTIDE SEQUENCE [LARGE SCALE GENOMIC DNA]</scope>
    <source>
        <strain evidence="2 3">8R6</strain>
    </source>
</reference>
<dbReference type="Proteomes" id="UP001243713">
    <property type="component" value="Chromosome"/>
</dbReference>
<dbReference type="InterPro" id="IPR013783">
    <property type="entry name" value="Ig-like_fold"/>
</dbReference>
<gene>
    <name evidence="2" type="ORF">MOQ58_07770</name>
</gene>
<protein>
    <recommendedName>
        <fullName evidence="4">Ig-like domain (Group 3)</fullName>
    </recommendedName>
</protein>
<name>A0ABY8MXH3_9PSED</name>
<sequence>MTARQPNAPSGTAPEETDLILSIRAVRDSKGVLVGQNGTTSDTFFTVNGTATEPNKPILVRDGFIELASAQSDGEGQWKTELFEVKEVKKYSLTAMGNYGNKPVSSPPRTFTVVADAPIIESLKDEEGTIDEGATTYYPSVSITGKALPNQRVQAFNGSTPLEEAPVNQNGGYTLELKNLLVGTSYTITVKALYGEGKSSGPRSFNVAADIGLSLDAVGDSDGNPVNEGDTTSDQNLTVVGKCRPGKDVQLLDHDDPEGFPPATAKGNGEWEIKIKLDPGVHSLKAKKLYGDEEVTPAPRTFTVKGADLVTLDTVTDTHGKTVDNDGFTYESNLIAKGEGEAGEYVEIFNGDDSLGEGQIGSDGYEVPIGPLPLGDYRLVAKAKYPDGGESGPYSFEVRKSIAPRDTYVSDANGVIADNGNTTSSYVQIGGKTEPLSSINLKVNGTVAPKAESANEDGNWATLLTGLTVGRAYEVSAVASDDHNAESNKVRFTRVSPNGSTDS</sequence>
<evidence type="ECO:0000313" key="2">
    <source>
        <dbReference type="EMBL" id="WGK92079.1"/>
    </source>
</evidence>
<evidence type="ECO:0008006" key="4">
    <source>
        <dbReference type="Google" id="ProtNLM"/>
    </source>
</evidence>
<dbReference type="Gene3D" id="2.60.40.10">
    <property type="entry name" value="Immunoglobulins"/>
    <property type="match status" value="1"/>
</dbReference>
<dbReference type="RefSeq" id="WP_280163261.1">
    <property type="nucleotide sequence ID" value="NZ_CP093428.1"/>
</dbReference>
<accession>A0ABY8MXH3</accession>
<dbReference type="EMBL" id="CP093428">
    <property type="protein sequence ID" value="WGK92079.1"/>
    <property type="molecule type" value="Genomic_DNA"/>
</dbReference>
<proteinExistence type="predicted"/>